<dbReference type="EnsemblPlants" id="ONIVA07G07010.1">
    <property type="protein sequence ID" value="ONIVA07G07010.1"/>
    <property type="gene ID" value="ONIVA07G07010"/>
</dbReference>
<proteinExistence type="predicted"/>
<evidence type="ECO:0000313" key="3">
    <source>
        <dbReference type="Proteomes" id="UP000006591"/>
    </source>
</evidence>
<organism evidence="2">
    <name type="scientific">Oryza nivara</name>
    <name type="common">Indian wild rice</name>
    <name type="synonym">Oryza sativa f. spontanea</name>
    <dbReference type="NCBI Taxonomy" id="4536"/>
    <lineage>
        <taxon>Eukaryota</taxon>
        <taxon>Viridiplantae</taxon>
        <taxon>Streptophyta</taxon>
        <taxon>Embryophyta</taxon>
        <taxon>Tracheophyta</taxon>
        <taxon>Spermatophyta</taxon>
        <taxon>Magnoliopsida</taxon>
        <taxon>Liliopsida</taxon>
        <taxon>Poales</taxon>
        <taxon>Poaceae</taxon>
        <taxon>BOP clade</taxon>
        <taxon>Oryzoideae</taxon>
        <taxon>Oryzeae</taxon>
        <taxon>Oryzinae</taxon>
        <taxon>Oryza</taxon>
    </lineage>
</organism>
<feature type="region of interest" description="Disordered" evidence="1">
    <location>
        <begin position="1"/>
        <end position="28"/>
    </location>
</feature>
<dbReference type="AlphaFoldDB" id="A0A0E0HYI6"/>
<reference evidence="2" key="2">
    <citation type="submission" date="2018-04" db="EMBL/GenBank/DDBJ databases">
        <title>OnivRS2 (Oryza nivara Reference Sequence Version 2).</title>
        <authorList>
            <person name="Zhang J."/>
            <person name="Kudrna D."/>
            <person name="Lee S."/>
            <person name="Talag J."/>
            <person name="Rajasekar S."/>
            <person name="Welchert J."/>
            <person name="Hsing Y.-I."/>
            <person name="Wing R.A."/>
        </authorList>
    </citation>
    <scope>NUCLEOTIDE SEQUENCE [LARGE SCALE GENOMIC DNA]</scope>
    <source>
        <strain evidence="2">SL10</strain>
    </source>
</reference>
<name>A0A0E0HYI6_ORYNI</name>
<sequence length="77" mass="8111">MSPRWIWRRTDRSGERVSPRATDAGPSLADATASLIGGSGATMMAGGGRGCGGHDACKGRRARRRRGCGRDRPGREG</sequence>
<reference evidence="2" key="1">
    <citation type="submission" date="2015-04" db="UniProtKB">
        <authorList>
            <consortium name="EnsemblPlants"/>
        </authorList>
    </citation>
    <scope>IDENTIFICATION</scope>
    <source>
        <strain evidence="2">SL10</strain>
    </source>
</reference>
<dbReference type="Proteomes" id="UP000006591">
    <property type="component" value="Chromosome 7"/>
</dbReference>
<accession>A0A0E0HYI6</accession>
<feature type="compositionally biased region" description="Basic and acidic residues" evidence="1">
    <location>
        <begin position="68"/>
        <end position="77"/>
    </location>
</feature>
<evidence type="ECO:0000313" key="2">
    <source>
        <dbReference type="EnsemblPlants" id="ONIVA07G07010.1"/>
    </source>
</evidence>
<feature type="compositionally biased region" description="Basic and acidic residues" evidence="1">
    <location>
        <begin position="8"/>
        <end position="18"/>
    </location>
</feature>
<evidence type="ECO:0000256" key="1">
    <source>
        <dbReference type="SAM" id="MobiDB-lite"/>
    </source>
</evidence>
<protein>
    <submittedName>
        <fullName evidence="2">Uncharacterized protein</fullName>
    </submittedName>
</protein>
<feature type="region of interest" description="Disordered" evidence="1">
    <location>
        <begin position="47"/>
        <end position="77"/>
    </location>
</feature>
<keyword evidence="3" id="KW-1185">Reference proteome</keyword>
<dbReference type="HOGENOM" id="CLU_2642305_0_0_1"/>
<dbReference type="Gramene" id="ONIVA07G07010.1">
    <property type="protein sequence ID" value="ONIVA07G07010.1"/>
    <property type="gene ID" value="ONIVA07G07010"/>
</dbReference>